<evidence type="ECO:0000259" key="3">
    <source>
        <dbReference type="PROSITE" id="PS50095"/>
    </source>
</evidence>
<feature type="compositionally biased region" description="Basic and acidic residues" evidence="2">
    <location>
        <begin position="837"/>
        <end position="852"/>
    </location>
</feature>
<feature type="region of interest" description="Disordered" evidence="2">
    <location>
        <begin position="570"/>
        <end position="593"/>
    </location>
</feature>
<protein>
    <recommendedName>
        <fullName evidence="3">PLAT domain-containing protein</fullName>
    </recommendedName>
</protein>
<feature type="domain" description="PLAT" evidence="3">
    <location>
        <begin position="441"/>
        <end position="566"/>
    </location>
</feature>
<organism evidence="4 5">
    <name type="scientific">Adineta steineri</name>
    <dbReference type="NCBI Taxonomy" id="433720"/>
    <lineage>
        <taxon>Eukaryota</taxon>
        <taxon>Metazoa</taxon>
        <taxon>Spiralia</taxon>
        <taxon>Gnathifera</taxon>
        <taxon>Rotifera</taxon>
        <taxon>Eurotatoria</taxon>
        <taxon>Bdelloidea</taxon>
        <taxon>Adinetida</taxon>
        <taxon>Adinetidae</taxon>
        <taxon>Adineta</taxon>
    </lineage>
</organism>
<feature type="region of interest" description="Disordered" evidence="2">
    <location>
        <begin position="171"/>
        <end position="207"/>
    </location>
</feature>
<reference evidence="4" key="1">
    <citation type="submission" date="2021-02" db="EMBL/GenBank/DDBJ databases">
        <authorList>
            <person name="Nowell W R."/>
        </authorList>
    </citation>
    <scope>NUCLEOTIDE SEQUENCE</scope>
</reference>
<dbReference type="InterPro" id="IPR036392">
    <property type="entry name" value="PLAT/LH2_dom_sf"/>
</dbReference>
<feature type="compositionally biased region" description="Basic and acidic residues" evidence="2">
    <location>
        <begin position="120"/>
        <end position="130"/>
    </location>
</feature>
<name>A0A813SRB8_9BILA</name>
<dbReference type="AlphaFoldDB" id="A0A813SRB8"/>
<sequence>MKIISSRIVANYNPLIDPHLKSYFSKERIQSHLKHAGLVNRRGEILSDSEYRLKLARQEQKKHVRQMLAENIVYRAIDMERSRQAELRRQIDIATKTALVNSVKGSRKRTDGSSSINMSKSDDMDLKVKDSSWSQNRRKSTSLHRDTQFMNEEFDGQSRILRVQSANVRNDLHRKQQSSKTSTFNYRPLNRPKSVQNHRSLIKSSDSSVSNSPCRITMIYYGPNTKLEYDHSLFESTDEIMVMQQHCGGENLIVYKANLKPGDEFVFNSRRHSDYPLGLSLYVKGLIDSRISTCCEYKHRHGVRLGGERGHFAIISVEGSKPCLKCRFEKQTRAKENLNSSKDFNETEDEDKKPITISIPVSQQLKRKQTSIQIPVRHTPDSDENYSDDFDEPDKRHASKSNENNIKTQQSASKARSTSIQRKSSVESNSTSSSTKPWQIIFHSSNIPTGSFQFPKNNSIDAFLKLSLISKDETDESEQYKINMRDFPQCFKSGRQDLFKIKLRDIGKPKQIRLKLEITDLINDDIKWHLDYIELIDSENESHYKFSCNQWIRPSQEKILNLIQSSEKKKSLTNTNNSQKTKLSSHSSSSSSDEFSKQIKINKISLPNQTQQQLSTDDDENYKTHYRIIIYPSKSIDGEFNALNDSRIFVRLNNQKRDSFLYQDDTKSCPSFQAGENQTFELNFDQNITEQPTKLTIGYYNSDINARKWKIHKIVLINTETGEETIFPCKEALTRNDSDLRAEHTYQAHIKQSDDDQESTSHTPIVTKHTLSRSPSEQNTQVQSKANNHIRFSPTESVEQTTIKTNDNEKFSPINSPKETNNEHELDSSSRPKTRRGRQDTFDKDNDHEDTLIKPQPNNDIWRPSSQLDTKELIDPLIGLDDLQDQTSTSKD</sequence>
<accession>A0A813SRB8</accession>
<feature type="region of interest" description="Disordered" evidence="2">
    <location>
        <begin position="339"/>
        <end position="435"/>
    </location>
</feature>
<feature type="compositionally biased region" description="Polar residues" evidence="2">
    <location>
        <begin position="772"/>
        <end position="787"/>
    </location>
</feature>
<feature type="compositionally biased region" description="Polar residues" evidence="2">
    <location>
        <begin position="572"/>
        <end position="582"/>
    </location>
</feature>
<feature type="compositionally biased region" description="Polar residues" evidence="2">
    <location>
        <begin position="401"/>
        <end position="423"/>
    </location>
</feature>
<feature type="compositionally biased region" description="Polar residues" evidence="2">
    <location>
        <begin position="856"/>
        <end position="868"/>
    </location>
</feature>
<comment type="caution">
    <text evidence="1">Lacks conserved residue(s) required for the propagation of feature annotation.</text>
</comment>
<dbReference type="SMART" id="SM00308">
    <property type="entry name" value="LH2"/>
    <property type="match status" value="1"/>
</dbReference>
<dbReference type="Pfam" id="PF15257">
    <property type="entry name" value="DUF4590"/>
    <property type="match status" value="1"/>
</dbReference>
<evidence type="ECO:0000256" key="2">
    <source>
        <dbReference type="SAM" id="MobiDB-lite"/>
    </source>
</evidence>
<dbReference type="Gene3D" id="2.60.60.20">
    <property type="entry name" value="PLAT/LH2 domain"/>
    <property type="match status" value="2"/>
</dbReference>
<feature type="domain" description="PLAT" evidence="3">
    <location>
        <begin position="624"/>
        <end position="747"/>
    </location>
</feature>
<dbReference type="Proteomes" id="UP000663845">
    <property type="component" value="Unassembled WGS sequence"/>
</dbReference>
<feature type="region of interest" description="Disordered" evidence="2">
    <location>
        <begin position="749"/>
        <end position="868"/>
    </location>
</feature>
<dbReference type="Pfam" id="PF01477">
    <property type="entry name" value="PLAT"/>
    <property type="match status" value="1"/>
</dbReference>
<evidence type="ECO:0000313" key="4">
    <source>
        <dbReference type="EMBL" id="CAF0799424.1"/>
    </source>
</evidence>
<dbReference type="InterPro" id="IPR001024">
    <property type="entry name" value="PLAT/LH2_dom"/>
</dbReference>
<dbReference type="PROSITE" id="PS50095">
    <property type="entry name" value="PLAT"/>
    <property type="match status" value="2"/>
</dbReference>
<evidence type="ECO:0000256" key="1">
    <source>
        <dbReference type="PROSITE-ProRule" id="PRU00152"/>
    </source>
</evidence>
<dbReference type="InterPro" id="IPR027962">
    <property type="entry name" value="ERICH3"/>
</dbReference>
<feature type="compositionally biased region" description="Basic and acidic residues" evidence="2">
    <location>
        <begin position="820"/>
        <end position="830"/>
    </location>
</feature>
<dbReference type="EMBL" id="CAJNOG010000030">
    <property type="protein sequence ID" value="CAF0799424.1"/>
    <property type="molecule type" value="Genomic_DNA"/>
</dbReference>
<feature type="compositionally biased region" description="Polar residues" evidence="2">
    <location>
        <begin position="794"/>
        <end position="805"/>
    </location>
</feature>
<feature type="region of interest" description="Disordered" evidence="2">
    <location>
        <begin position="103"/>
        <end position="143"/>
    </location>
</feature>
<dbReference type="InterPro" id="IPR048257">
    <property type="entry name" value="DUF4590"/>
</dbReference>
<evidence type="ECO:0000313" key="5">
    <source>
        <dbReference type="Proteomes" id="UP000663845"/>
    </source>
</evidence>
<dbReference type="SUPFAM" id="SSF49723">
    <property type="entry name" value="Lipase/lipooxygenase domain (PLAT/LH2 domain)"/>
    <property type="match status" value="2"/>
</dbReference>
<feature type="compositionally biased region" description="Polar residues" evidence="2">
    <location>
        <begin position="193"/>
        <end position="207"/>
    </location>
</feature>
<dbReference type="PANTHER" id="PTHR23034:SF2">
    <property type="entry name" value="GLUTAMATE-RICH PROTEIN 3"/>
    <property type="match status" value="1"/>
</dbReference>
<feature type="compositionally biased region" description="Acidic residues" evidence="2">
    <location>
        <begin position="382"/>
        <end position="392"/>
    </location>
</feature>
<comment type="caution">
    <text evidence="4">The sequence shown here is derived from an EMBL/GenBank/DDBJ whole genome shotgun (WGS) entry which is preliminary data.</text>
</comment>
<proteinExistence type="predicted"/>
<gene>
    <name evidence="4" type="ORF">JYZ213_LOCUS5171</name>
</gene>
<dbReference type="PANTHER" id="PTHR23034">
    <property type="entry name" value="GLUTAMATE-RICH PROTEIN 3"/>
    <property type="match status" value="1"/>
</dbReference>